<dbReference type="SUPFAM" id="SSF52121">
    <property type="entry name" value="Lumazine synthase"/>
    <property type="match status" value="1"/>
</dbReference>
<name>A0A0W1A2U3_9GAMM</name>
<keyword evidence="9" id="KW-1185">Reference proteome</keyword>
<accession>A0A0W1A2U3</accession>
<evidence type="ECO:0000256" key="1">
    <source>
        <dbReference type="ARBA" id="ARBA00004917"/>
    </source>
</evidence>
<dbReference type="CDD" id="cd09209">
    <property type="entry name" value="Lumazine_synthase-I"/>
    <property type="match status" value="1"/>
</dbReference>
<keyword evidence="5 7" id="KW-0808">Transferase</keyword>
<dbReference type="InterPro" id="IPR002180">
    <property type="entry name" value="LS/RS"/>
</dbReference>
<evidence type="ECO:0000313" key="8">
    <source>
        <dbReference type="EMBL" id="KTD75608.1"/>
    </source>
</evidence>
<dbReference type="Proteomes" id="UP000054729">
    <property type="component" value="Unassembled WGS sequence"/>
</dbReference>
<evidence type="ECO:0000256" key="4">
    <source>
        <dbReference type="ARBA" id="ARBA00022619"/>
    </source>
</evidence>
<dbReference type="AlphaFoldDB" id="A0A0W1A2U3"/>
<comment type="subunit">
    <text evidence="7">Forms an icosahedral capsid composed of 60 subunits, arranged as a dodecamer of pentamers.</text>
</comment>
<evidence type="ECO:0000313" key="9">
    <source>
        <dbReference type="Proteomes" id="UP000054729"/>
    </source>
</evidence>
<dbReference type="RefSeq" id="WP_058481175.1">
    <property type="nucleotide sequence ID" value="NZ_CAAAIQ010000002.1"/>
</dbReference>
<evidence type="ECO:0000256" key="7">
    <source>
        <dbReference type="HAMAP-Rule" id="MF_00178"/>
    </source>
</evidence>
<dbReference type="InterPro" id="IPR034964">
    <property type="entry name" value="LS"/>
</dbReference>
<feature type="binding site" evidence="7">
    <location>
        <begin position="87"/>
        <end position="88"/>
    </location>
    <ligand>
        <name>(2S)-2-hydroxy-3-oxobutyl phosphate</name>
        <dbReference type="ChEBI" id="CHEBI:58830"/>
    </ligand>
</feature>
<dbReference type="HAMAP" id="MF_00178">
    <property type="entry name" value="Lumazine_synth"/>
    <property type="match status" value="1"/>
</dbReference>
<dbReference type="Gene3D" id="3.40.50.960">
    <property type="entry name" value="Lumazine/riboflavin synthase"/>
    <property type="match status" value="1"/>
</dbReference>
<sequence>MNDIRTIVGTYTDPFSIAVVVSQFNEKITSALKNGAIERLIELGFSENDILLVEVPGAVEIPYAAQLIAKKQQVEVIIALGAVIRGDTSHYDYVCDQVSQGCQRVMLDNHIPVIFGVLTTDNEEQALERVGGSHGHKGRDAVDCAVAMHSIGKQL</sequence>
<feature type="binding site" evidence="7">
    <location>
        <position position="24"/>
    </location>
    <ligand>
        <name>5-amino-6-(D-ribitylamino)uracil</name>
        <dbReference type="ChEBI" id="CHEBI:15934"/>
    </ligand>
</feature>
<dbReference type="GO" id="GO:0009349">
    <property type="term" value="C:riboflavin synthase complex"/>
    <property type="evidence" value="ECO:0007669"/>
    <property type="project" value="UniProtKB-UniRule"/>
</dbReference>
<dbReference type="Pfam" id="PF00885">
    <property type="entry name" value="DMRL_synthase"/>
    <property type="match status" value="1"/>
</dbReference>
<dbReference type="EC" id="2.5.1.78" evidence="3 7"/>
<dbReference type="STRING" id="66969.Lwal_2546"/>
<feature type="binding site" evidence="7">
    <location>
        <position position="115"/>
    </location>
    <ligand>
        <name>5-amino-6-(D-ribitylamino)uracil</name>
        <dbReference type="ChEBI" id="CHEBI:15934"/>
    </ligand>
</feature>
<dbReference type="EMBL" id="LNZB01000056">
    <property type="protein sequence ID" value="KTD75608.1"/>
    <property type="molecule type" value="Genomic_DNA"/>
</dbReference>
<dbReference type="UniPathway" id="UPA00275">
    <property type="reaction ID" value="UER00404"/>
</dbReference>
<protein>
    <recommendedName>
        <fullName evidence="3 7">6,7-dimethyl-8-ribityllumazine synthase</fullName>
        <shortName evidence="7">DMRL synthase</shortName>
        <shortName evidence="7">LS</shortName>
        <shortName evidence="7">Lumazine synthase</shortName>
        <ecNumber evidence="3 7">2.5.1.78</ecNumber>
    </recommendedName>
</protein>
<comment type="function">
    <text evidence="7">Catalyzes the formation of 6,7-dimethyl-8-ribityllumazine by condensation of 5-amino-6-(D-ribitylamino)uracil with 3,4-dihydroxy-2-butanone 4-phosphate. This is the penultimate step in the biosynthesis of riboflavin.</text>
</comment>
<feature type="binding site" evidence="7">
    <location>
        <position position="129"/>
    </location>
    <ligand>
        <name>(2S)-2-hydroxy-3-oxobutyl phosphate</name>
        <dbReference type="ChEBI" id="CHEBI:58830"/>
    </ligand>
</feature>
<comment type="similarity">
    <text evidence="2 7">Belongs to the DMRL synthase family.</text>
</comment>
<evidence type="ECO:0000256" key="5">
    <source>
        <dbReference type="ARBA" id="ARBA00022679"/>
    </source>
</evidence>
<dbReference type="InterPro" id="IPR036467">
    <property type="entry name" value="LS/RS_sf"/>
</dbReference>
<feature type="active site" description="Proton donor" evidence="7">
    <location>
        <position position="90"/>
    </location>
</feature>
<evidence type="ECO:0000256" key="6">
    <source>
        <dbReference type="ARBA" id="ARBA00048785"/>
    </source>
</evidence>
<dbReference type="NCBIfam" id="TIGR00114">
    <property type="entry name" value="lumazine-synth"/>
    <property type="match status" value="1"/>
</dbReference>
<dbReference type="PANTHER" id="PTHR21058">
    <property type="entry name" value="6,7-DIMETHYL-8-RIBITYLLUMAZINE SYNTHASE DMRL SYNTHASE LUMAZINE SYNTHASE"/>
    <property type="match status" value="1"/>
</dbReference>
<evidence type="ECO:0000256" key="2">
    <source>
        <dbReference type="ARBA" id="ARBA00007424"/>
    </source>
</evidence>
<keyword evidence="4 7" id="KW-0686">Riboflavin biosynthesis</keyword>
<dbReference type="GO" id="GO:0009231">
    <property type="term" value="P:riboflavin biosynthetic process"/>
    <property type="evidence" value="ECO:0007669"/>
    <property type="project" value="UniProtKB-UniRule"/>
</dbReference>
<dbReference type="PATRIC" id="fig|66969.6.peg.2755"/>
<proteinExistence type="inferred from homology"/>
<dbReference type="OrthoDB" id="9809709at2"/>
<dbReference type="GO" id="GO:0005829">
    <property type="term" value="C:cytosol"/>
    <property type="evidence" value="ECO:0007669"/>
    <property type="project" value="TreeGrafter"/>
</dbReference>
<comment type="pathway">
    <text evidence="1 7">Cofactor biosynthesis; riboflavin biosynthesis; riboflavin from 2-hydroxy-3-oxobutyl phosphate and 5-amino-6-(D-ribitylamino)uracil: step 1/2.</text>
</comment>
<feature type="binding site" evidence="7">
    <location>
        <begin position="58"/>
        <end position="60"/>
    </location>
    <ligand>
        <name>5-amino-6-(D-ribitylamino)uracil</name>
        <dbReference type="ChEBI" id="CHEBI:15934"/>
    </ligand>
</feature>
<gene>
    <name evidence="7 8" type="primary">ribH</name>
    <name evidence="8" type="ORF">Lwal_2546</name>
</gene>
<comment type="catalytic activity">
    <reaction evidence="6 7">
        <text>(2S)-2-hydroxy-3-oxobutyl phosphate + 5-amino-6-(D-ribitylamino)uracil = 6,7-dimethyl-8-(1-D-ribityl)lumazine + phosphate + 2 H2O + H(+)</text>
        <dbReference type="Rhea" id="RHEA:26152"/>
        <dbReference type="ChEBI" id="CHEBI:15377"/>
        <dbReference type="ChEBI" id="CHEBI:15378"/>
        <dbReference type="ChEBI" id="CHEBI:15934"/>
        <dbReference type="ChEBI" id="CHEBI:43474"/>
        <dbReference type="ChEBI" id="CHEBI:58201"/>
        <dbReference type="ChEBI" id="CHEBI:58830"/>
        <dbReference type="EC" id="2.5.1.78"/>
    </reaction>
</comment>
<reference evidence="8 9" key="1">
    <citation type="submission" date="2015-11" db="EMBL/GenBank/DDBJ databases">
        <title>Genomic analysis of 38 Legionella species identifies large and diverse effector repertoires.</title>
        <authorList>
            <person name="Burstein D."/>
            <person name="Amaro F."/>
            <person name="Zusman T."/>
            <person name="Lifshitz Z."/>
            <person name="Cohen O."/>
            <person name="Gilbert J.A."/>
            <person name="Pupko T."/>
            <person name="Shuman H.A."/>
            <person name="Segal G."/>
        </authorList>
    </citation>
    <scope>NUCLEOTIDE SEQUENCE [LARGE SCALE GENOMIC DNA]</scope>
    <source>
        <strain evidence="8 9">ATCC 51914</strain>
    </source>
</reference>
<evidence type="ECO:0000256" key="3">
    <source>
        <dbReference type="ARBA" id="ARBA00012664"/>
    </source>
</evidence>
<dbReference type="GO" id="GO:0000906">
    <property type="term" value="F:6,7-dimethyl-8-ribityllumazine synthase activity"/>
    <property type="evidence" value="ECO:0007669"/>
    <property type="project" value="UniProtKB-UniRule"/>
</dbReference>
<organism evidence="8 9">
    <name type="scientific">Legionella waltersii</name>
    <dbReference type="NCBI Taxonomy" id="66969"/>
    <lineage>
        <taxon>Bacteria</taxon>
        <taxon>Pseudomonadati</taxon>
        <taxon>Pseudomonadota</taxon>
        <taxon>Gammaproteobacteria</taxon>
        <taxon>Legionellales</taxon>
        <taxon>Legionellaceae</taxon>
        <taxon>Legionella</taxon>
    </lineage>
</organism>
<dbReference type="PANTHER" id="PTHR21058:SF0">
    <property type="entry name" value="6,7-DIMETHYL-8-RIBITYLLUMAZINE SYNTHASE"/>
    <property type="match status" value="1"/>
</dbReference>
<feature type="binding site" evidence="7">
    <location>
        <begin position="82"/>
        <end position="84"/>
    </location>
    <ligand>
        <name>5-amino-6-(D-ribitylamino)uracil</name>
        <dbReference type="ChEBI" id="CHEBI:15934"/>
    </ligand>
</feature>
<comment type="caution">
    <text evidence="8">The sequence shown here is derived from an EMBL/GenBank/DDBJ whole genome shotgun (WGS) entry which is preliminary data.</text>
</comment>